<dbReference type="SUPFAM" id="SSF48452">
    <property type="entry name" value="TPR-like"/>
    <property type="match status" value="1"/>
</dbReference>
<dbReference type="Gene3D" id="1.25.40.10">
    <property type="entry name" value="Tetratricopeptide repeat domain"/>
    <property type="match status" value="1"/>
</dbReference>
<reference evidence="3 4" key="1">
    <citation type="submission" date="2020-05" db="EMBL/GenBank/DDBJ databases">
        <title>Complete genome sequencing of Campylobacter and Arcobacter type strains.</title>
        <authorList>
            <person name="Miller W.G."/>
            <person name="Yee E."/>
        </authorList>
    </citation>
    <scope>NUCLEOTIDE SEQUENCE [LARGE SCALE GENOMIC DNA]</scope>
    <source>
        <strain evidence="3 4">LMG 26156</strain>
    </source>
</reference>
<feature type="region of interest" description="Disordered" evidence="1">
    <location>
        <begin position="104"/>
        <end position="123"/>
    </location>
</feature>
<dbReference type="KEGG" id="avp:AVENP_2210"/>
<evidence type="ECO:0000256" key="2">
    <source>
        <dbReference type="SAM" id="SignalP"/>
    </source>
</evidence>
<dbReference type="InterPro" id="IPR019734">
    <property type="entry name" value="TPR_rpt"/>
</dbReference>
<keyword evidence="2" id="KW-0732">Signal</keyword>
<proteinExistence type="predicted"/>
<dbReference type="AlphaFoldDB" id="A0AAE7B946"/>
<organism evidence="3 4">
    <name type="scientific">Arcobacter venerupis</name>
    <dbReference type="NCBI Taxonomy" id="1054033"/>
    <lineage>
        <taxon>Bacteria</taxon>
        <taxon>Pseudomonadati</taxon>
        <taxon>Campylobacterota</taxon>
        <taxon>Epsilonproteobacteria</taxon>
        <taxon>Campylobacterales</taxon>
        <taxon>Arcobacteraceae</taxon>
        <taxon>Arcobacter</taxon>
    </lineage>
</organism>
<dbReference type="Proteomes" id="UP000503482">
    <property type="component" value="Chromosome"/>
</dbReference>
<evidence type="ECO:0000313" key="4">
    <source>
        <dbReference type="Proteomes" id="UP000503482"/>
    </source>
</evidence>
<keyword evidence="4" id="KW-1185">Reference proteome</keyword>
<protein>
    <submittedName>
        <fullName evidence="3">Tol-Pal system protein YbgF</fullName>
    </submittedName>
</protein>
<evidence type="ECO:0000256" key="1">
    <source>
        <dbReference type="SAM" id="MobiDB-lite"/>
    </source>
</evidence>
<accession>A0AAE7B946</accession>
<name>A0AAE7B946_9BACT</name>
<dbReference type="EMBL" id="CP053840">
    <property type="protein sequence ID" value="QKF67738.1"/>
    <property type="molecule type" value="Genomic_DNA"/>
</dbReference>
<feature type="chain" id="PRO_5042232170" evidence="2">
    <location>
        <begin position="20"/>
        <end position="329"/>
    </location>
</feature>
<sequence>MTKYLLSFLIASSLTVAEAEEVSVYGSGDSSGNSSYGLTSSEKHILKNQASINNLTSKMGDVNSLLESIKTRLEGLESTYEGDSAKLNSTSRKVDDLAQKVGLSSDLGSNSSSSTQGNDSQLSDTVNGLKAALTKLTTLVNKINSEYVSSNELKNNMDQFVTREEFEALKKAAGIKTSQVKASTKLDTNKAGVEVDDKKDEVSVKNLSATDKANLLNDAKKDFDAGSYDSSSQKFDKLLEANYKPAEVNFYMAQNWYMRKKYDVAISHYKKSAILNDKAAYMPTLLLHSAISFEKTKDKDNAKSFYSTLVDLYPNSNEAKVAKQNLAKL</sequence>
<dbReference type="Pfam" id="PF13174">
    <property type="entry name" value="TPR_6"/>
    <property type="match status" value="1"/>
</dbReference>
<dbReference type="RefSeq" id="WP_128359359.1">
    <property type="nucleotide sequence ID" value="NZ_CP053840.1"/>
</dbReference>
<evidence type="ECO:0000313" key="3">
    <source>
        <dbReference type="EMBL" id="QKF67738.1"/>
    </source>
</evidence>
<gene>
    <name evidence="3" type="primary">ybgF</name>
    <name evidence="3" type="ORF">AVENP_2210</name>
</gene>
<dbReference type="InterPro" id="IPR011990">
    <property type="entry name" value="TPR-like_helical_dom_sf"/>
</dbReference>
<feature type="signal peptide" evidence="2">
    <location>
        <begin position="1"/>
        <end position="19"/>
    </location>
</feature>